<sequence>MNGLGTNSQAGWLNIEQELVLLLTATINVKGMPNAYPNVPEQRQEDYYNSLKYYINFHPRIKKILFVENSGWPLERLQETTQENPHNKQIEFISLDANDFPRDFGKGYGETLLIEEGILKSALIKESSYIAKITGRIYLLNMTDILEAIKHQFECLCDFKWPILQQLRNKQNNPSYADTRFLVFSKYFYERYLQPMHKNHQQGCFYSEHRYYQAINLASQSANVCKRFPVEPKFSGIAGHFEGKDYNSRSEQLKYAIRVLTRQTMPWLYL</sequence>
<accession>A0A0K1S6A2</accession>
<evidence type="ECO:0000313" key="2">
    <source>
        <dbReference type="Proteomes" id="UP000068167"/>
    </source>
</evidence>
<keyword evidence="2" id="KW-1185">Reference proteome</keyword>
<dbReference type="KEGG" id="mpk:VL20_4692"/>
<reference evidence="1 2" key="1">
    <citation type="journal article" date="2016" name="Stand. Genomic Sci.">
        <title>Complete genome sequence and genomic characterization of Microcystis panniformis FACHB 1757 by third-generation sequencing.</title>
        <authorList>
            <person name="Zhang J.Y."/>
            <person name="Guan R."/>
            <person name="Zhang H.J."/>
            <person name="Li H."/>
            <person name="Xiao P."/>
            <person name="Yu G.L."/>
            <person name="Du L."/>
            <person name="Cao D.M."/>
            <person name="Zhu B.C."/>
            <person name="Li R.H."/>
            <person name="Lu Z.H."/>
        </authorList>
    </citation>
    <scope>NUCLEOTIDE SEQUENCE [LARGE SCALE GENOMIC DNA]</scope>
    <source>
        <strain evidence="1 2">FACHB-1757</strain>
    </source>
</reference>
<dbReference type="EMBL" id="CP011339">
    <property type="protein sequence ID" value="AKV69585.1"/>
    <property type="molecule type" value="Genomic_DNA"/>
</dbReference>
<gene>
    <name evidence="1" type="ORF">VL20_4692</name>
</gene>
<protein>
    <submittedName>
        <fullName evidence="1">Uncharacterized protein</fullName>
    </submittedName>
</protein>
<name>A0A0K1S6A2_9CHRO</name>
<dbReference type="PATRIC" id="fig|1638788.3.peg.4732"/>
<evidence type="ECO:0000313" key="1">
    <source>
        <dbReference type="EMBL" id="AKV69585.1"/>
    </source>
</evidence>
<dbReference type="AlphaFoldDB" id="A0A0K1S6A2"/>
<dbReference type="RefSeq" id="WP_052277488.1">
    <property type="nucleotide sequence ID" value="NZ_CP011339.1"/>
</dbReference>
<proteinExistence type="predicted"/>
<organism evidence="1 2">
    <name type="scientific">Microcystis panniformis FACHB-1757</name>
    <dbReference type="NCBI Taxonomy" id="1638788"/>
    <lineage>
        <taxon>Bacteria</taxon>
        <taxon>Bacillati</taxon>
        <taxon>Cyanobacteriota</taxon>
        <taxon>Cyanophyceae</taxon>
        <taxon>Oscillatoriophycideae</taxon>
        <taxon>Chroococcales</taxon>
        <taxon>Microcystaceae</taxon>
        <taxon>Microcystis</taxon>
    </lineage>
</organism>
<dbReference type="Proteomes" id="UP000068167">
    <property type="component" value="Chromosome"/>
</dbReference>